<feature type="transmembrane region" description="Helical" evidence="2">
    <location>
        <begin position="78"/>
        <end position="99"/>
    </location>
</feature>
<proteinExistence type="predicted"/>
<keyword evidence="2" id="KW-0812">Transmembrane</keyword>
<keyword evidence="2" id="KW-0472">Membrane</keyword>
<dbReference type="RefSeq" id="WP_344658052.1">
    <property type="nucleotide sequence ID" value="NZ_BAAAQM010000017.1"/>
</dbReference>
<feature type="transmembrane region" description="Helical" evidence="2">
    <location>
        <begin position="192"/>
        <end position="214"/>
    </location>
</feature>
<protein>
    <recommendedName>
        <fullName evidence="5">Integral membrane protein</fullName>
    </recommendedName>
</protein>
<dbReference type="InterPro" id="IPR037185">
    <property type="entry name" value="EmrE-like"/>
</dbReference>
<feature type="compositionally biased region" description="Low complexity" evidence="1">
    <location>
        <begin position="382"/>
        <end position="391"/>
    </location>
</feature>
<gene>
    <name evidence="3" type="ORF">GCM10009838_34560</name>
</gene>
<dbReference type="PANTHER" id="PTHR40761">
    <property type="entry name" value="CONSERVED INTEGRAL MEMBRANE ALANINE VALINE AND LEUCINE RICH PROTEIN-RELATED"/>
    <property type="match status" value="1"/>
</dbReference>
<dbReference type="PANTHER" id="PTHR40761:SF1">
    <property type="entry name" value="CONSERVED INTEGRAL MEMBRANE ALANINE VALINE AND LEUCINE RICH PROTEIN-RELATED"/>
    <property type="match status" value="1"/>
</dbReference>
<accession>A0ABP5D0X0</accession>
<feature type="compositionally biased region" description="Basic and acidic residues" evidence="1">
    <location>
        <begin position="369"/>
        <end position="379"/>
    </location>
</feature>
<sequence length="391" mass="40386">MILGVTAVLGAAISNNAGLIVEKRALDRMPPQELRRPLKMAATLVTRPLWALGFALLLLGAGLYMYGLALLPLSVAQPLFVVGLALVLVVAAVVLAEPLRPAERRGLAVVAVAFALLALSFDSHTDKSGAQQHAVMWSVVVAGFAVLSVAVFARAGSGVPYGVAVGLMNAVGGMAAKATAAHLVRHGSAVGLIAYLGVFGVSGVLMLGMTQIALQRSRAAAVLPAQVVAGNVAVTAAGTPVFGEHLPDTPLRLFLRLAGFVVALLSLAVMQRAGDAPSAPRSPRSPNPARHSNPARHASASRHPNPAPLLLPPPPLLPPLPPPPPPLAVQPVRPPGRHAGTTRPVRLRVPFLRRHAGRRRSTASASTDSKLETVADQRSARARAAASSPIA</sequence>
<feature type="transmembrane region" description="Helical" evidence="2">
    <location>
        <begin position="134"/>
        <end position="153"/>
    </location>
</feature>
<feature type="compositionally biased region" description="Low complexity" evidence="1">
    <location>
        <begin position="275"/>
        <end position="292"/>
    </location>
</feature>
<evidence type="ECO:0008006" key="5">
    <source>
        <dbReference type="Google" id="ProtNLM"/>
    </source>
</evidence>
<name>A0ABP5D0X0_9ACTN</name>
<keyword evidence="4" id="KW-1185">Reference proteome</keyword>
<evidence type="ECO:0000313" key="3">
    <source>
        <dbReference type="EMBL" id="GAA1972122.1"/>
    </source>
</evidence>
<feature type="transmembrane region" description="Helical" evidence="2">
    <location>
        <begin position="105"/>
        <end position="122"/>
    </location>
</feature>
<dbReference type="Gene3D" id="1.10.3730.20">
    <property type="match status" value="1"/>
</dbReference>
<dbReference type="SUPFAM" id="SSF103481">
    <property type="entry name" value="Multidrug resistance efflux transporter EmrE"/>
    <property type="match status" value="1"/>
</dbReference>
<dbReference type="EMBL" id="BAAAQM010000017">
    <property type="protein sequence ID" value="GAA1972122.1"/>
    <property type="molecule type" value="Genomic_DNA"/>
</dbReference>
<comment type="caution">
    <text evidence="3">The sequence shown here is derived from an EMBL/GenBank/DDBJ whole genome shotgun (WGS) entry which is preliminary data.</text>
</comment>
<keyword evidence="2" id="KW-1133">Transmembrane helix</keyword>
<feature type="transmembrane region" description="Helical" evidence="2">
    <location>
        <begin position="49"/>
        <end position="71"/>
    </location>
</feature>
<feature type="transmembrane region" description="Helical" evidence="2">
    <location>
        <begin position="159"/>
        <end position="180"/>
    </location>
</feature>
<evidence type="ECO:0000256" key="2">
    <source>
        <dbReference type="SAM" id="Phobius"/>
    </source>
</evidence>
<reference evidence="4" key="1">
    <citation type="journal article" date="2019" name="Int. J. Syst. Evol. Microbiol.">
        <title>The Global Catalogue of Microorganisms (GCM) 10K type strain sequencing project: providing services to taxonomists for standard genome sequencing and annotation.</title>
        <authorList>
            <consortium name="The Broad Institute Genomics Platform"/>
            <consortium name="The Broad Institute Genome Sequencing Center for Infectious Disease"/>
            <person name="Wu L."/>
            <person name="Ma J."/>
        </authorList>
    </citation>
    <scope>NUCLEOTIDE SEQUENCE [LARGE SCALE GENOMIC DNA]</scope>
    <source>
        <strain evidence="4">JCM 16013</strain>
    </source>
</reference>
<feature type="transmembrane region" description="Helical" evidence="2">
    <location>
        <begin position="253"/>
        <end position="270"/>
    </location>
</feature>
<evidence type="ECO:0000256" key="1">
    <source>
        <dbReference type="SAM" id="MobiDB-lite"/>
    </source>
</evidence>
<organism evidence="3 4">
    <name type="scientific">Catenulispora subtropica</name>
    <dbReference type="NCBI Taxonomy" id="450798"/>
    <lineage>
        <taxon>Bacteria</taxon>
        <taxon>Bacillati</taxon>
        <taxon>Actinomycetota</taxon>
        <taxon>Actinomycetes</taxon>
        <taxon>Catenulisporales</taxon>
        <taxon>Catenulisporaceae</taxon>
        <taxon>Catenulispora</taxon>
    </lineage>
</organism>
<feature type="compositionally biased region" description="Basic residues" evidence="1">
    <location>
        <begin position="351"/>
        <end position="361"/>
    </location>
</feature>
<evidence type="ECO:0000313" key="4">
    <source>
        <dbReference type="Proteomes" id="UP001499854"/>
    </source>
</evidence>
<dbReference type="Proteomes" id="UP001499854">
    <property type="component" value="Unassembled WGS sequence"/>
</dbReference>
<feature type="compositionally biased region" description="Pro residues" evidence="1">
    <location>
        <begin position="305"/>
        <end position="334"/>
    </location>
</feature>
<feature type="region of interest" description="Disordered" evidence="1">
    <location>
        <begin position="275"/>
        <end position="391"/>
    </location>
</feature>